<accession>A0A222VRS5</accession>
<keyword evidence="2" id="KW-1185">Reference proteome</keyword>
<dbReference type="PIRSF" id="PIRSF015736">
    <property type="entry name" value="MI"/>
    <property type="match status" value="1"/>
</dbReference>
<dbReference type="AlphaFoldDB" id="A0A222VRS5"/>
<keyword evidence="1" id="KW-0413">Isomerase</keyword>
<dbReference type="EMBL" id="FMZE01000010">
    <property type="protein sequence ID" value="SDD59374.1"/>
    <property type="molecule type" value="Genomic_DNA"/>
</dbReference>
<dbReference type="Pfam" id="PF17645">
    <property type="entry name" value="Amdase"/>
    <property type="match status" value="1"/>
</dbReference>
<sequence>MVAIRTSTAWTGFAPTDPAPSGTVGLLALATDAYIEYDLRGLLPPDVGMCTTRIANVEPLTVGSLRATAADVTAAAETILPGQPLDALIYGCTAGAAIIGHDEVAGLLGAAKPGAHCLTPVGSVSAALRALGVTRPAVLTPNLRQVNESIAGALTGEGFRLTGLTGFGISQDSDITRIPPEAIVEIASRLCSPGTDGLLICCTSLRSTPVIEELESLLGLPVVTSNQALAWDVARRLGAEHRPPGPGSLFRASGEPVPATALVPARPVPGG</sequence>
<dbReference type="RefSeq" id="WP_091808706.1">
    <property type="nucleotide sequence ID" value="NZ_CP016353.1"/>
</dbReference>
<dbReference type="Gene3D" id="3.40.50.12500">
    <property type="match status" value="1"/>
</dbReference>
<dbReference type="InterPro" id="IPR026286">
    <property type="entry name" value="MaiA/AMDase"/>
</dbReference>
<organism evidence="1 2">
    <name type="scientific">Prauserella marina</name>
    <dbReference type="NCBI Taxonomy" id="530584"/>
    <lineage>
        <taxon>Bacteria</taxon>
        <taxon>Bacillati</taxon>
        <taxon>Actinomycetota</taxon>
        <taxon>Actinomycetes</taxon>
        <taxon>Pseudonocardiales</taxon>
        <taxon>Pseudonocardiaceae</taxon>
        <taxon>Prauserella</taxon>
    </lineage>
</organism>
<reference evidence="1 2" key="1">
    <citation type="submission" date="2016-10" db="EMBL/GenBank/DDBJ databases">
        <authorList>
            <person name="de Groot N.N."/>
        </authorList>
    </citation>
    <scope>NUCLEOTIDE SEQUENCE [LARGE SCALE GENOMIC DNA]</scope>
    <source>
        <strain evidence="1 2">CGMCC 4.5506</strain>
    </source>
</reference>
<dbReference type="OrthoDB" id="4537983at2"/>
<gene>
    <name evidence="1" type="ORF">SAMN05421630_110111</name>
</gene>
<dbReference type="STRING" id="530584.SAMN05421630_110111"/>
<protein>
    <submittedName>
        <fullName evidence="1">Maleate isomerase</fullName>
    </submittedName>
</protein>
<dbReference type="KEGG" id="pmad:BAY61_17765"/>
<name>A0A222VRS5_9PSEU</name>
<evidence type="ECO:0000313" key="2">
    <source>
        <dbReference type="Proteomes" id="UP000199494"/>
    </source>
</evidence>
<dbReference type="GO" id="GO:0016853">
    <property type="term" value="F:isomerase activity"/>
    <property type="evidence" value="ECO:0007669"/>
    <property type="project" value="UniProtKB-KW"/>
</dbReference>
<dbReference type="InterPro" id="IPR053714">
    <property type="entry name" value="Iso_Racemase_Enz_sf"/>
</dbReference>
<proteinExistence type="predicted"/>
<dbReference type="PANTHER" id="PTHR40267:SF1">
    <property type="entry name" value="BLR3294 PROTEIN"/>
    <property type="match status" value="1"/>
</dbReference>
<dbReference type="PANTHER" id="PTHR40267">
    <property type="entry name" value="BLR3294 PROTEIN"/>
    <property type="match status" value="1"/>
</dbReference>
<evidence type="ECO:0000313" key="1">
    <source>
        <dbReference type="EMBL" id="SDD59374.1"/>
    </source>
</evidence>
<dbReference type="Proteomes" id="UP000199494">
    <property type="component" value="Unassembled WGS sequence"/>
</dbReference>